<feature type="transmembrane region" description="Helical" evidence="7">
    <location>
        <begin position="63"/>
        <end position="87"/>
    </location>
</feature>
<feature type="transmembrane region" description="Helical" evidence="7">
    <location>
        <begin position="6"/>
        <end position="27"/>
    </location>
</feature>
<comment type="subcellular location">
    <subcellularLocation>
        <location evidence="1">Cell membrane</location>
        <topology evidence="1">Multi-pass membrane protein</topology>
    </subcellularLocation>
</comment>
<dbReference type="Proteomes" id="UP000525298">
    <property type="component" value="Unassembled WGS sequence"/>
</dbReference>
<organism evidence="8 9">
    <name type="scientific">Desulfosalsimonas propionicica</name>
    <dbReference type="NCBI Taxonomy" id="332175"/>
    <lineage>
        <taxon>Bacteria</taxon>
        <taxon>Pseudomonadati</taxon>
        <taxon>Thermodesulfobacteriota</taxon>
        <taxon>Desulfobacteria</taxon>
        <taxon>Desulfobacterales</taxon>
        <taxon>Desulfosalsimonadaceae</taxon>
        <taxon>Desulfosalsimonas</taxon>
    </lineage>
</organism>
<keyword evidence="4 7" id="KW-0812">Transmembrane</keyword>
<evidence type="ECO:0000256" key="7">
    <source>
        <dbReference type="SAM" id="Phobius"/>
    </source>
</evidence>
<dbReference type="EMBL" id="JACDUS010000001">
    <property type="protein sequence ID" value="MBA2880086.1"/>
    <property type="molecule type" value="Genomic_DNA"/>
</dbReference>
<evidence type="ECO:0000256" key="2">
    <source>
        <dbReference type="ARBA" id="ARBA00022448"/>
    </source>
</evidence>
<dbReference type="InterPro" id="IPR002751">
    <property type="entry name" value="CbiM/NikMN"/>
</dbReference>
<keyword evidence="5 7" id="KW-1133">Transmembrane helix</keyword>
<dbReference type="GO" id="GO:0005886">
    <property type="term" value="C:plasma membrane"/>
    <property type="evidence" value="ECO:0007669"/>
    <property type="project" value="UniProtKB-SubCell"/>
</dbReference>
<feature type="transmembrane region" description="Helical" evidence="7">
    <location>
        <begin position="165"/>
        <end position="189"/>
    </location>
</feature>
<dbReference type="PANTHER" id="PTHR34229">
    <property type="entry name" value="METAL TRANSPORT PROTEIN HI_1621-RELATED"/>
    <property type="match status" value="1"/>
</dbReference>
<evidence type="ECO:0000256" key="3">
    <source>
        <dbReference type="ARBA" id="ARBA00022475"/>
    </source>
</evidence>
<evidence type="ECO:0000256" key="5">
    <source>
        <dbReference type="ARBA" id="ARBA00022989"/>
    </source>
</evidence>
<dbReference type="RefSeq" id="WP_181549753.1">
    <property type="nucleotide sequence ID" value="NZ_JACDUS010000001.1"/>
</dbReference>
<keyword evidence="3" id="KW-1003">Cell membrane</keyword>
<reference evidence="8 9" key="1">
    <citation type="submission" date="2020-07" db="EMBL/GenBank/DDBJ databases">
        <title>Genomic Encyclopedia of Type Strains, Phase IV (KMG-IV): sequencing the most valuable type-strain genomes for metagenomic binning, comparative biology and taxonomic classification.</title>
        <authorList>
            <person name="Goeker M."/>
        </authorList>
    </citation>
    <scope>NUCLEOTIDE SEQUENCE [LARGE SCALE GENOMIC DNA]</scope>
    <source>
        <strain evidence="8 9">DSM 17721</strain>
    </source>
</reference>
<evidence type="ECO:0000313" key="8">
    <source>
        <dbReference type="EMBL" id="MBA2880086.1"/>
    </source>
</evidence>
<dbReference type="GO" id="GO:0000041">
    <property type="term" value="P:transition metal ion transport"/>
    <property type="evidence" value="ECO:0007669"/>
    <property type="project" value="InterPro"/>
</dbReference>
<evidence type="ECO:0000256" key="4">
    <source>
        <dbReference type="ARBA" id="ARBA00022692"/>
    </source>
</evidence>
<dbReference type="NCBIfam" id="NF004905">
    <property type="entry name" value="PRK06265.1-5"/>
    <property type="match status" value="1"/>
</dbReference>
<gene>
    <name evidence="8" type="ORF">HNR65_000393</name>
</gene>
<evidence type="ECO:0000256" key="1">
    <source>
        <dbReference type="ARBA" id="ARBA00004651"/>
    </source>
</evidence>
<protein>
    <submittedName>
        <fullName evidence="8">Cobalt/nickel transport system permease protein</fullName>
    </submittedName>
</protein>
<comment type="caution">
    <text evidence="8">The sequence shown here is derived from an EMBL/GenBank/DDBJ whole genome shotgun (WGS) entry which is preliminary data.</text>
</comment>
<keyword evidence="2" id="KW-0813">Transport</keyword>
<keyword evidence="9" id="KW-1185">Reference proteome</keyword>
<feature type="transmembrane region" description="Helical" evidence="7">
    <location>
        <begin position="39"/>
        <end position="57"/>
    </location>
</feature>
<dbReference type="AlphaFoldDB" id="A0A7W0HJH5"/>
<feature type="transmembrane region" description="Helical" evidence="7">
    <location>
        <begin position="130"/>
        <end position="153"/>
    </location>
</feature>
<accession>A0A7W0HJH5</accession>
<dbReference type="Pfam" id="PF01891">
    <property type="entry name" value="CbiM"/>
    <property type="match status" value="1"/>
</dbReference>
<dbReference type="PANTHER" id="PTHR34229:SF1">
    <property type="entry name" value="METAL TRANSPORT PROTEIN HI_1621-RELATED"/>
    <property type="match status" value="1"/>
</dbReference>
<evidence type="ECO:0000313" key="9">
    <source>
        <dbReference type="Proteomes" id="UP000525298"/>
    </source>
</evidence>
<sequence>MHISDGVLPVSVSLGGYAVSAALAAWSARRTTSDQLPKVAVVTSAFFVASLVHIPLGPTSAHLLLPGLAGALLGPVAFVAIGLGLLLQCLLFQFGGLTALGANALMMGLPAIACGWLFQALKGNTHLRHAAAGAAAGAMGTAMAAIFLAGLLAAGGEDFFGVAKIAMAAHVPVIFIEGAVSALTIGFLFRVKPELLEKGLVTSKKEFHG</sequence>
<name>A0A7W0HJH5_9BACT</name>
<feature type="transmembrane region" description="Helical" evidence="7">
    <location>
        <begin position="94"/>
        <end position="118"/>
    </location>
</feature>
<keyword evidence="6 7" id="KW-0472">Membrane</keyword>
<dbReference type="Gene3D" id="1.10.1760.20">
    <property type="match status" value="1"/>
</dbReference>
<evidence type="ECO:0000256" key="6">
    <source>
        <dbReference type="ARBA" id="ARBA00023136"/>
    </source>
</evidence>
<proteinExistence type="predicted"/>